<keyword evidence="3" id="KW-1185">Reference proteome</keyword>
<dbReference type="PANTHER" id="PTHR10165:SF103">
    <property type="entry name" value="PHOSPHOLIPID PHOSPHATASE HOMOLOG 1.2 HOMOLOG"/>
    <property type="match status" value="1"/>
</dbReference>
<dbReference type="WBParaSite" id="ECPE_0001221101-mRNA-1">
    <property type="protein sequence ID" value="ECPE_0001221101-mRNA-1"/>
    <property type="gene ID" value="ECPE_0001221101"/>
</dbReference>
<proteinExistence type="predicted"/>
<sequence>MDLESHKSRLAAKVTTDLLVAILLHVSYFFVKLAGHPTRGFFCDDYSIRYPYKPDTVSSLAVVLYGYLIPLLTVNFYFRTLSELSVQIILLELLIAVYRRFSQDEDDAFKEAWPPIYNYGIAFLIAAGLTLAVTTVIKYTLGRLRPHFLDACKPDTFSTTCTGFIDKYTCQNTNKKIVEDAL</sequence>
<dbReference type="OrthoDB" id="8907274at2759"/>
<evidence type="ECO:0000313" key="3">
    <source>
        <dbReference type="Proteomes" id="UP000272942"/>
    </source>
</evidence>
<reference evidence="4" key="1">
    <citation type="submission" date="2016-06" db="UniProtKB">
        <authorList>
            <consortium name="WormBaseParasite"/>
        </authorList>
    </citation>
    <scope>IDENTIFICATION</scope>
</reference>
<dbReference type="GO" id="GO:0005886">
    <property type="term" value="C:plasma membrane"/>
    <property type="evidence" value="ECO:0007669"/>
    <property type="project" value="TreeGrafter"/>
</dbReference>
<dbReference type="GO" id="GO:0046839">
    <property type="term" value="P:phospholipid dephosphorylation"/>
    <property type="evidence" value="ECO:0007669"/>
    <property type="project" value="TreeGrafter"/>
</dbReference>
<dbReference type="EMBL" id="UZAN01052308">
    <property type="protein sequence ID" value="VDP89422.1"/>
    <property type="molecule type" value="Genomic_DNA"/>
</dbReference>
<dbReference type="GO" id="GO:0007165">
    <property type="term" value="P:signal transduction"/>
    <property type="evidence" value="ECO:0007669"/>
    <property type="project" value="TreeGrafter"/>
</dbReference>
<dbReference type="InterPro" id="IPR036938">
    <property type="entry name" value="PAP2/HPO_sf"/>
</dbReference>
<dbReference type="AlphaFoldDB" id="A0A183AYZ0"/>
<evidence type="ECO:0000313" key="4">
    <source>
        <dbReference type="WBParaSite" id="ECPE_0001221101-mRNA-1"/>
    </source>
</evidence>
<dbReference type="GO" id="GO:0008195">
    <property type="term" value="F:phosphatidate phosphatase activity"/>
    <property type="evidence" value="ECO:0007669"/>
    <property type="project" value="TreeGrafter"/>
</dbReference>
<feature type="transmembrane region" description="Helical" evidence="1">
    <location>
        <begin position="116"/>
        <end position="137"/>
    </location>
</feature>
<keyword evidence="1" id="KW-0472">Membrane</keyword>
<organism evidence="4">
    <name type="scientific">Echinostoma caproni</name>
    <dbReference type="NCBI Taxonomy" id="27848"/>
    <lineage>
        <taxon>Eukaryota</taxon>
        <taxon>Metazoa</taxon>
        <taxon>Spiralia</taxon>
        <taxon>Lophotrochozoa</taxon>
        <taxon>Platyhelminthes</taxon>
        <taxon>Trematoda</taxon>
        <taxon>Digenea</taxon>
        <taxon>Plagiorchiida</taxon>
        <taxon>Echinostomata</taxon>
        <taxon>Echinostomatoidea</taxon>
        <taxon>Echinostomatidae</taxon>
        <taxon>Echinostoma</taxon>
    </lineage>
</organism>
<keyword evidence="1" id="KW-1133">Transmembrane helix</keyword>
<dbReference type="InterPro" id="IPR043216">
    <property type="entry name" value="PAP-like"/>
</dbReference>
<feature type="transmembrane region" description="Helical" evidence="1">
    <location>
        <begin position="12"/>
        <end position="31"/>
    </location>
</feature>
<dbReference type="PANTHER" id="PTHR10165">
    <property type="entry name" value="LIPID PHOSPHATE PHOSPHATASE"/>
    <property type="match status" value="1"/>
</dbReference>
<dbReference type="SUPFAM" id="SSF48317">
    <property type="entry name" value="Acid phosphatase/Vanadium-dependent haloperoxidase"/>
    <property type="match status" value="1"/>
</dbReference>
<dbReference type="GO" id="GO:0006644">
    <property type="term" value="P:phospholipid metabolic process"/>
    <property type="evidence" value="ECO:0007669"/>
    <property type="project" value="InterPro"/>
</dbReference>
<dbReference type="Gene3D" id="1.20.144.10">
    <property type="entry name" value="Phosphatidic acid phosphatase type 2/haloperoxidase"/>
    <property type="match status" value="1"/>
</dbReference>
<protein>
    <submittedName>
        <fullName evidence="4">AcidPPc domain-containing protein</fullName>
    </submittedName>
</protein>
<evidence type="ECO:0000313" key="2">
    <source>
        <dbReference type="EMBL" id="VDP89422.1"/>
    </source>
</evidence>
<evidence type="ECO:0000256" key="1">
    <source>
        <dbReference type="SAM" id="Phobius"/>
    </source>
</evidence>
<feature type="transmembrane region" description="Helical" evidence="1">
    <location>
        <begin position="57"/>
        <end position="77"/>
    </location>
</feature>
<name>A0A183AYZ0_9TREM</name>
<dbReference type="Proteomes" id="UP000272942">
    <property type="component" value="Unassembled WGS sequence"/>
</dbReference>
<gene>
    <name evidence="2" type="ORF">ECPE_LOCUS12174</name>
</gene>
<keyword evidence="1" id="KW-0812">Transmembrane</keyword>
<accession>A0A183AYZ0</accession>
<reference evidence="2 3" key="2">
    <citation type="submission" date="2018-11" db="EMBL/GenBank/DDBJ databases">
        <authorList>
            <consortium name="Pathogen Informatics"/>
        </authorList>
    </citation>
    <scope>NUCLEOTIDE SEQUENCE [LARGE SCALE GENOMIC DNA]</scope>
    <source>
        <strain evidence="2 3">Egypt</strain>
    </source>
</reference>